<keyword evidence="9" id="KW-1185">Reference proteome</keyword>
<dbReference type="InterPro" id="IPR005828">
    <property type="entry name" value="MFS_sugar_transport-like"/>
</dbReference>
<dbReference type="PANTHER" id="PTHR48022:SF77">
    <property type="entry name" value="MAJOR FACILITATOR SUPERFAMILY (MFS) PROFILE DOMAIN-CONTAINING PROTEIN"/>
    <property type="match status" value="1"/>
</dbReference>
<proteinExistence type="inferred from homology"/>
<feature type="transmembrane region" description="Helical" evidence="6">
    <location>
        <begin position="20"/>
        <end position="43"/>
    </location>
</feature>
<keyword evidence="5 6" id="KW-0472">Membrane</keyword>
<evidence type="ECO:0000256" key="1">
    <source>
        <dbReference type="ARBA" id="ARBA00004141"/>
    </source>
</evidence>
<reference evidence="8 9" key="1">
    <citation type="journal article" date="2024" name="Commun. Biol.">
        <title>Comparative genomic analysis of thermophilic fungi reveals convergent evolutionary adaptations and gene losses.</title>
        <authorList>
            <person name="Steindorff A.S."/>
            <person name="Aguilar-Pontes M.V."/>
            <person name="Robinson A.J."/>
            <person name="Andreopoulos B."/>
            <person name="LaButti K."/>
            <person name="Kuo A."/>
            <person name="Mondo S."/>
            <person name="Riley R."/>
            <person name="Otillar R."/>
            <person name="Haridas S."/>
            <person name="Lipzen A."/>
            <person name="Grimwood J."/>
            <person name="Schmutz J."/>
            <person name="Clum A."/>
            <person name="Reid I.D."/>
            <person name="Moisan M.C."/>
            <person name="Butler G."/>
            <person name="Nguyen T.T.M."/>
            <person name="Dewar K."/>
            <person name="Conant G."/>
            <person name="Drula E."/>
            <person name="Henrissat B."/>
            <person name="Hansel C."/>
            <person name="Singer S."/>
            <person name="Hutchinson M.I."/>
            <person name="de Vries R.P."/>
            <person name="Natvig D.O."/>
            <person name="Powell A.J."/>
            <person name="Tsang A."/>
            <person name="Grigoriev I.V."/>
        </authorList>
    </citation>
    <scope>NUCLEOTIDE SEQUENCE [LARGE SCALE GENOMIC DNA]</scope>
    <source>
        <strain evidence="8 9">ATCC 24622</strain>
    </source>
</reference>
<feature type="domain" description="Major facilitator superfamily (MFS) profile" evidence="7">
    <location>
        <begin position="22"/>
        <end position="250"/>
    </location>
</feature>
<evidence type="ECO:0000259" key="7">
    <source>
        <dbReference type="PROSITE" id="PS50850"/>
    </source>
</evidence>
<dbReference type="EMBL" id="JAZHXJ010002223">
    <property type="protein sequence ID" value="KAL1840291.1"/>
    <property type="molecule type" value="Genomic_DNA"/>
</dbReference>
<dbReference type="InterPro" id="IPR036259">
    <property type="entry name" value="MFS_trans_sf"/>
</dbReference>
<dbReference type="InterPro" id="IPR050360">
    <property type="entry name" value="MFS_Sugar_Transporters"/>
</dbReference>
<evidence type="ECO:0000256" key="5">
    <source>
        <dbReference type="ARBA" id="ARBA00023136"/>
    </source>
</evidence>
<evidence type="ECO:0000256" key="4">
    <source>
        <dbReference type="ARBA" id="ARBA00022989"/>
    </source>
</evidence>
<dbReference type="Gene3D" id="1.20.1250.20">
    <property type="entry name" value="MFS general substrate transporter like domains"/>
    <property type="match status" value="1"/>
</dbReference>
<evidence type="ECO:0000256" key="6">
    <source>
        <dbReference type="SAM" id="Phobius"/>
    </source>
</evidence>
<name>A0ABR3VEV6_9PEZI</name>
<evidence type="ECO:0000313" key="9">
    <source>
        <dbReference type="Proteomes" id="UP001586593"/>
    </source>
</evidence>
<dbReference type="Pfam" id="PF00083">
    <property type="entry name" value="Sugar_tr"/>
    <property type="match status" value="1"/>
</dbReference>
<evidence type="ECO:0000313" key="8">
    <source>
        <dbReference type="EMBL" id="KAL1840291.1"/>
    </source>
</evidence>
<sequence length="250" mass="27540">MTGRGFQELKTLRHMTWPMVFVFATFSVTTFSYGFDNVVFATIQAMDDFLLRFGDTTDPQTGKPALSALHQAFYNSLGLPAKALGVVVGGALSNYAGRKPSFMAMQVLCVVGVGLAYGARSFGTMLAGRVCLQGFVGWNALLVPMYSAEIAPAPMRGALVGLFVFAHQFGAFLCSFVTYRSSQHEGSDYAWQLPIAVGFLFPGLMFLVGWFLPESPRWLVRRNRHAKATEALRWLHRGTPDFDADAEVRL</sequence>
<evidence type="ECO:0000256" key="2">
    <source>
        <dbReference type="ARBA" id="ARBA00010992"/>
    </source>
</evidence>
<comment type="similarity">
    <text evidence="2">Belongs to the major facilitator superfamily. Sugar transporter (TC 2.A.1.1) family.</text>
</comment>
<comment type="caution">
    <text evidence="8">The sequence shown here is derived from an EMBL/GenBank/DDBJ whole genome shotgun (WGS) entry which is preliminary data.</text>
</comment>
<dbReference type="InterPro" id="IPR020846">
    <property type="entry name" value="MFS_dom"/>
</dbReference>
<dbReference type="SUPFAM" id="SSF103473">
    <property type="entry name" value="MFS general substrate transporter"/>
    <property type="match status" value="1"/>
</dbReference>
<protein>
    <recommendedName>
        <fullName evidence="7">Major facilitator superfamily (MFS) profile domain-containing protein</fullName>
    </recommendedName>
</protein>
<feature type="transmembrane region" description="Helical" evidence="6">
    <location>
        <begin position="102"/>
        <end position="120"/>
    </location>
</feature>
<dbReference type="PANTHER" id="PTHR48022">
    <property type="entry name" value="PLASTIDIC GLUCOSE TRANSPORTER 4"/>
    <property type="match status" value="1"/>
</dbReference>
<feature type="transmembrane region" description="Helical" evidence="6">
    <location>
        <begin position="158"/>
        <end position="179"/>
    </location>
</feature>
<keyword evidence="4 6" id="KW-1133">Transmembrane helix</keyword>
<keyword evidence="3 6" id="KW-0812">Transmembrane</keyword>
<dbReference type="Proteomes" id="UP001586593">
    <property type="component" value="Unassembled WGS sequence"/>
</dbReference>
<feature type="transmembrane region" description="Helical" evidence="6">
    <location>
        <begin position="191"/>
        <end position="212"/>
    </location>
</feature>
<organism evidence="8 9">
    <name type="scientific">Phialemonium thermophilum</name>
    <dbReference type="NCBI Taxonomy" id="223376"/>
    <lineage>
        <taxon>Eukaryota</taxon>
        <taxon>Fungi</taxon>
        <taxon>Dikarya</taxon>
        <taxon>Ascomycota</taxon>
        <taxon>Pezizomycotina</taxon>
        <taxon>Sordariomycetes</taxon>
        <taxon>Sordariomycetidae</taxon>
        <taxon>Cephalothecales</taxon>
        <taxon>Cephalothecaceae</taxon>
        <taxon>Phialemonium</taxon>
    </lineage>
</organism>
<dbReference type="PROSITE" id="PS50850">
    <property type="entry name" value="MFS"/>
    <property type="match status" value="1"/>
</dbReference>
<gene>
    <name evidence="8" type="ORF">VTK73DRAFT_3799</name>
</gene>
<comment type="subcellular location">
    <subcellularLocation>
        <location evidence="1">Membrane</location>
        <topology evidence="1">Multi-pass membrane protein</topology>
    </subcellularLocation>
</comment>
<evidence type="ECO:0000256" key="3">
    <source>
        <dbReference type="ARBA" id="ARBA00022692"/>
    </source>
</evidence>
<accession>A0ABR3VEV6</accession>